<sequence length="955" mass="105018">MNATTGTTEFSTRYGPVLIKTHDRPIADSLSKYGEWAQIEIDFLAQFISPGSLVLDVGGHVGLHARAFASLSNDVKVHSFEAQPQLASLLSRNAEQFDGKISVHAVAIGEKAGRAFIGRLPDDRNVNAGAQSVRTVAGSNDIAVEVRTIDDYQFDQVAFIKMDVEGYESLALKGAFKTISRDKPAIFCEVNSIGHAFSLFDVMSAHDYVSYFVSTSAYNTQNRNGDPENIFGVAHETALLFLPADHQVPSQCRASVCKRVDGIDELVPHFVAAPRYGDDTDHDRNWVALNEELAVVKRALAEARADAKSRHADDADRDRKLVALNEEQAVAKRALTEAKAAAALRYADDADPDRPLIEQLALVQRALAEAEATASRFQAEAAKHRSEIARLNEAASLYRIRLDRLSEYISDGQLAARRRSALGTLARKFGRSELAQICRTLVKSGLFDREWYKDSYPDVGASRHEPVVHYVLFGAYEGRDPCKGFDTSYYLENNADIRNWGGNPLLHYIERGEKEGRWPNENFDPASYLNANPNADRRKMLLSQHLQGAGRDDHFKPSFRPAAPDWGDFEALAAHIAAPVASPATVDVIVPVYRGYADTLACIMSVLTSTNRTDLELIVVDDASPEPELSRALDRLAGMGLITLLRNEKNLGFVATVNRGIALHPDRDVLLLNSDTQVFNDWLDRLKDHVTGGEVATVTPFTNNGTICSYPKFCKDNPGELDVPFAKIDEYATAANRGTAVEVPTGVGFCMYVTRATFRKIGDFDVKTFGRGYGEENDFCVRAEAQNMRNLHALDVFVFHSGETSFSSGAAQAKKDGYRALVKKHPQYPGAVARYLSADPAKAARARLDIARLVEGRLARVVLCFTHGWGGGIDRYLADRAAAGMSSGGKRCFVPCPCGMVQRSESPMSHRRAISQISNPLRWKAAFRRLPSNSGASFRISRSTARFAGRARSST</sequence>
<comment type="similarity">
    <text evidence="1">Belongs to the glycosyltransferase 2 family.</text>
</comment>
<organism evidence="7 8">
    <name type="scientific">Aminobacter aminovorans</name>
    <name type="common">Chelatobacter heintzii</name>
    <dbReference type="NCBI Taxonomy" id="83263"/>
    <lineage>
        <taxon>Bacteria</taxon>
        <taxon>Pseudomonadati</taxon>
        <taxon>Pseudomonadota</taxon>
        <taxon>Alphaproteobacteria</taxon>
        <taxon>Hyphomicrobiales</taxon>
        <taxon>Phyllobacteriaceae</taxon>
        <taxon>Aminobacter</taxon>
    </lineage>
</organism>
<gene>
    <name evidence="7" type="ORF">NCTC10684_05694</name>
</gene>
<feature type="coiled-coil region" evidence="4">
    <location>
        <begin position="321"/>
        <end position="394"/>
    </location>
</feature>
<dbReference type="SUPFAM" id="SSF53335">
    <property type="entry name" value="S-adenosyl-L-methionine-dependent methyltransferases"/>
    <property type="match status" value="1"/>
</dbReference>
<dbReference type="EMBL" id="UFSM01000004">
    <property type="protein sequence ID" value="SUY29461.1"/>
    <property type="molecule type" value="Genomic_DNA"/>
</dbReference>
<keyword evidence="3" id="KW-0808">Transferase</keyword>
<dbReference type="GO" id="GO:0016757">
    <property type="term" value="F:glycosyltransferase activity"/>
    <property type="evidence" value="ECO:0007669"/>
    <property type="project" value="UniProtKB-KW"/>
</dbReference>
<name>A0A381INC4_AMIAI</name>
<evidence type="ECO:0000256" key="2">
    <source>
        <dbReference type="ARBA" id="ARBA00022676"/>
    </source>
</evidence>
<evidence type="ECO:0000256" key="3">
    <source>
        <dbReference type="ARBA" id="ARBA00022679"/>
    </source>
</evidence>
<dbReference type="InterPro" id="IPR029063">
    <property type="entry name" value="SAM-dependent_MTases_sf"/>
</dbReference>
<feature type="domain" description="Methyltransferase FkbM" evidence="6">
    <location>
        <begin position="56"/>
        <end position="194"/>
    </location>
</feature>
<dbReference type="Gene3D" id="3.40.50.150">
    <property type="entry name" value="Vaccinia Virus protein VP39"/>
    <property type="match status" value="1"/>
</dbReference>
<dbReference type="SUPFAM" id="SSF53448">
    <property type="entry name" value="Nucleotide-diphospho-sugar transferases"/>
    <property type="match status" value="1"/>
</dbReference>
<dbReference type="Pfam" id="PF00535">
    <property type="entry name" value="Glycos_transf_2"/>
    <property type="match status" value="1"/>
</dbReference>
<dbReference type="Gene3D" id="3.90.550.10">
    <property type="entry name" value="Spore Coat Polysaccharide Biosynthesis Protein SpsA, Chain A"/>
    <property type="match status" value="1"/>
</dbReference>
<dbReference type="InterPro" id="IPR006342">
    <property type="entry name" value="FkbM_mtfrase"/>
</dbReference>
<keyword evidence="7" id="KW-0378">Hydrolase</keyword>
<dbReference type="PANTHER" id="PTHR43179">
    <property type="entry name" value="RHAMNOSYLTRANSFERASE WBBL"/>
    <property type="match status" value="1"/>
</dbReference>
<evidence type="ECO:0000259" key="6">
    <source>
        <dbReference type="Pfam" id="PF05050"/>
    </source>
</evidence>
<accession>A0A381INC4</accession>
<dbReference type="NCBIfam" id="TIGR01444">
    <property type="entry name" value="fkbM_fam"/>
    <property type="match status" value="1"/>
</dbReference>
<evidence type="ECO:0000259" key="5">
    <source>
        <dbReference type="Pfam" id="PF00535"/>
    </source>
</evidence>
<dbReference type="RefSeq" id="WP_115734679.1">
    <property type="nucleotide sequence ID" value="NZ_BAAAVY010000037.1"/>
</dbReference>
<feature type="domain" description="Glycosyltransferase 2-like" evidence="5">
    <location>
        <begin position="588"/>
        <end position="701"/>
    </location>
</feature>
<proteinExistence type="inferred from homology"/>
<evidence type="ECO:0000313" key="8">
    <source>
        <dbReference type="Proteomes" id="UP000254701"/>
    </source>
</evidence>
<evidence type="ECO:0000256" key="4">
    <source>
        <dbReference type="SAM" id="Coils"/>
    </source>
</evidence>
<evidence type="ECO:0000313" key="7">
    <source>
        <dbReference type="EMBL" id="SUY29461.1"/>
    </source>
</evidence>
<keyword evidence="2" id="KW-0328">Glycosyltransferase</keyword>
<evidence type="ECO:0000256" key="1">
    <source>
        <dbReference type="ARBA" id="ARBA00006739"/>
    </source>
</evidence>
<dbReference type="GO" id="GO:0016787">
    <property type="term" value="F:hydrolase activity"/>
    <property type="evidence" value="ECO:0007669"/>
    <property type="project" value="UniProtKB-KW"/>
</dbReference>
<dbReference type="PANTHER" id="PTHR43179:SF12">
    <property type="entry name" value="GALACTOFURANOSYLTRANSFERASE GLFT2"/>
    <property type="match status" value="1"/>
</dbReference>
<dbReference type="InterPro" id="IPR029044">
    <property type="entry name" value="Nucleotide-diphossugar_trans"/>
</dbReference>
<protein>
    <submittedName>
        <fullName evidence="7">Predicted glycosyl hydrolase</fullName>
    </submittedName>
</protein>
<dbReference type="Pfam" id="PF05050">
    <property type="entry name" value="Methyltransf_21"/>
    <property type="match status" value="1"/>
</dbReference>
<reference evidence="7 8" key="1">
    <citation type="submission" date="2018-06" db="EMBL/GenBank/DDBJ databases">
        <authorList>
            <consortium name="Pathogen Informatics"/>
            <person name="Doyle S."/>
        </authorList>
    </citation>
    <scope>NUCLEOTIDE SEQUENCE [LARGE SCALE GENOMIC DNA]</scope>
    <source>
        <strain evidence="7 8">NCTC10684</strain>
    </source>
</reference>
<keyword evidence="4" id="KW-0175">Coiled coil</keyword>
<dbReference type="AlphaFoldDB" id="A0A381INC4"/>
<dbReference type="InterPro" id="IPR001173">
    <property type="entry name" value="Glyco_trans_2-like"/>
</dbReference>
<dbReference type="OrthoDB" id="9816424at2"/>
<dbReference type="Proteomes" id="UP000254701">
    <property type="component" value="Unassembled WGS sequence"/>
</dbReference>